<evidence type="ECO:0000256" key="1">
    <source>
        <dbReference type="ARBA" id="ARBA00004651"/>
    </source>
</evidence>
<reference evidence="5 6" key="1">
    <citation type="journal article" date="2006" name="PLoS Genet.">
        <title>Who ate whom? Adaptive Helicobacter genomic changes that accompanied a host jump from early humans to large felines.</title>
        <authorList>
            <person name="Eppinger M."/>
            <person name="Baar C."/>
            <person name="Linz B."/>
            <person name="Raddatz G."/>
            <person name="Lanz C."/>
            <person name="Keller H."/>
            <person name="Morelli G."/>
            <person name="Gressmann H."/>
            <person name="Achtman M."/>
            <person name="Schuster S.C."/>
        </authorList>
    </citation>
    <scope>NUCLEOTIDE SEQUENCE [LARGE SCALE GENOMIC DNA]</scope>
    <source>
        <strain evidence="5 6">Sheeba</strain>
    </source>
</reference>
<evidence type="ECO:0000256" key="4">
    <source>
        <dbReference type="SAM" id="Phobius"/>
    </source>
</evidence>
<dbReference type="Proteomes" id="UP000000775">
    <property type="component" value="Chromosome"/>
</dbReference>
<keyword evidence="3" id="KW-1003">Cell membrane</keyword>
<sequence length="77" mass="8914">MKKLYGFDKLIGERYLLMLKKYLQFDFGESFYRQIKVIDLIKEKLPVSISLGLFSTLLIYLISIPLGILKPNAITSL</sequence>
<keyword evidence="4" id="KW-1133">Transmembrane helix</keyword>
<dbReference type="GO" id="GO:0042884">
    <property type="term" value="P:microcin transport"/>
    <property type="evidence" value="ECO:0007669"/>
    <property type="project" value="TreeGrafter"/>
</dbReference>
<proteinExistence type="predicted"/>
<accession>Q17Z37</accession>
<dbReference type="EMBL" id="AM260522">
    <property type="protein sequence ID" value="CAJ99089.1"/>
    <property type="molecule type" value="Genomic_DNA"/>
</dbReference>
<name>Q17Z37_HELAH</name>
<keyword evidence="2" id="KW-0813">Transport</keyword>
<keyword evidence="6" id="KW-1185">Reference proteome</keyword>
<comment type="subcellular location">
    <subcellularLocation>
        <location evidence="1">Cell membrane</location>
        <topology evidence="1">Multi-pass membrane protein</topology>
    </subcellularLocation>
</comment>
<keyword evidence="4" id="KW-0812">Transmembrane</keyword>
<organism evidence="5 6">
    <name type="scientific">Helicobacter acinonychis (strain Sheeba)</name>
    <dbReference type="NCBI Taxonomy" id="382638"/>
    <lineage>
        <taxon>Bacteria</taxon>
        <taxon>Pseudomonadati</taxon>
        <taxon>Campylobacterota</taxon>
        <taxon>Epsilonproteobacteria</taxon>
        <taxon>Campylobacterales</taxon>
        <taxon>Helicobacteraceae</taxon>
        <taxon>Helicobacter</taxon>
    </lineage>
</organism>
<evidence type="ECO:0000256" key="3">
    <source>
        <dbReference type="ARBA" id="ARBA00022475"/>
    </source>
</evidence>
<evidence type="ECO:0000313" key="5">
    <source>
        <dbReference type="EMBL" id="CAJ99089.1"/>
    </source>
</evidence>
<gene>
    <name evidence="5" type="primary">oppB fragment 2</name>
    <name evidence="5" type="ordered locus">Hac_0240</name>
</gene>
<keyword evidence="4" id="KW-0472">Membrane</keyword>
<protein>
    <submittedName>
        <fullName evidence="5">Oligopeptide ABC transporter, permease protein 2</fullName>
    </submittedName>
</protein>
<feature type="transmembrane region" description="Helical" evidence="4">
    <location>
        <begin position="45"/>
        <end position="68"/>
    </location>
</feature>
<dbReference type="KEGG" id="hac:Hac_0240"/>
<dbReference type="AlphaFoldDB" id="Q17Z37"/>
<dbReference type="STRING" id="382638.Hac_0240"/>
<evidence type="ECO:0000256" key="2">
    <source>
        <dbReference type="ARBA" id="ARBA00022448"/>
    </source>
</evidence>
<dbReference type="HOGENOM" id="CLU_2633192_0_0_7"/>
<dbReference type="GO" id="GO:0005886">
    <property type="term" value="C:plasma membrane"/>
    <property type="evidence" value="ECO:0007669"/>
    <property type="project" value="UniProtKB-SubCell"/>
</dbReference>
<dbReference type="PANTHER" id="PTHR30465:SF66">
    <property type="entry name" value="INNER MEMBRANE ABC TRANSPORTER PERMEASE PROTEIN YEJB"/>
    <property type="match status" value="1"/>
</dbReference>
<dbReference type="PANTHER" id="PTHR30465">
    <property type="entry name" value="INNER MEMBRANE ABC TRANSPORTER"/>
    <property type="match status" value="1"/>
</dbReference>
<evidence type="ECO:0000313" key="6">
    <source>
        <dbReference type="Proteomes" id="UP000000775"/>
    </source>
</evidence>
<dbReference type="eggNOG" id="COG4174">
    <property type="taxonomic scope" value="Bacteria"/>
</dbReference>